<evidence type="ECO:0000313" key="2">
    <source>
        <dbReference type="EMBL" id="GGX19290.1"/>
    </source>
</evidence>
<gene>
    <name evidence="2" type="ORF">GCM10007384_20800</name>
</gene>
<keyword evidence="3" id="KW-1185">Reference proteome</keyword>
<proteinExistence type="predicted"/>
<keyword evidence="1" id="KW-0472">Membrane</keyword>
<feature type="transmembrane region" description="Helical" evidence="1">
    <location>
        <begin position="187"/>
        <end position="209"/>
    </location>
</feature>
<comment type="caution">
    <text evidence="2">The sequence shown here is derived from an EMBL/GenBank/DDBJ whole genome shotgun (WGS) entry which is preliminary data.</text>
</comment>
<feature type="transmembrane region" description="Helical" evidence="1">
    <location>
        <begin position="160"/>
        <end position="181"/>
    </location>
</feature>
<keyword evidence="1" id="KW-0812">Transmembrane</keyword>
<dbReference type="EMBL" id="BMWS01000012">
    <property type="protein sequence ID" value="GGX19290.1"/>
    <property type="molecule type" value="Genomic_DNA"/>
</dbReference>
<feature type="transmembrane region" description="Helical" evidence="1">
    <location>
        <begin position="12"/>
        <end position="38"/>
    </location>
</feature>
<dbReference type="RefSeq" id="WP_027413860.1">
    <property type="nucleotide sequence ID" value="NZ_BMWS01000012.1"/>
</dbReference>
<evidence type="ECO:0000256" key="1">
    <source>
        <dbReference type="SAM" id="Phobius"/>
    </source>
</evidence>
<evidence type="ECO:0000313" key="3">
    <source>
        <dbReference type="Proteomes" id="UP000601108"/>
    </source>
</evidence>
<dbReference type="AlphaFoldDB" id="A0A918JVV9"/>
<name>A0A918JVV9_9FLAO</name>
<sequence>MGDVIKNIKEFIWDVIGYLIPGFLLIIVFNLCLLPSIGIEDNFLIEWEKFSDYLIVIISYILGYVVYSLSDFKALKQDRLLDFLVKKLPKFESYFSKHKNNHWEKTFKESATFKNAVLFLKEKGYKDTDKMKINEIRNILMSRNPSMDQKVYTFMFRASVFNNISTILLVIISLAFIQLFTSLKGLYFIKTTPQFIIIYFIFLFLIPLLEKGKKRFFQIAMRIPLSNTK</sequence>
<protein>
    <submittedName>
        <fullName evidence="2">Uncharacterized protein</fullName>
    </submittedName>
</protein>
<keyword evidence="1" id="KW-1133">Transmembrane helix</keyword>
<dbReference type="Proteomes" id="UP000601108">
    <property type="component" value="Unassembled WGS sequence"/>
</dbReference>
<feature type="transmembrane region" description="Helical" evidence="1">
    <location>
        <begin position="50"/>
        <end position="69"/>
    </location>
</feature>
<reference evidence="2 3" key="1">
    <citation type="journal article" date="2014" name="Int. J. Syst. Evol. Microbiol.">
        <title>Complete genome sequence of Corynebacterium casei LMG S-19264T (=DSM 44701T), isolated from a smear-ripened cheese.</title>
        <authorList>
            <consortium name="US DOE Joint Genome Institute (JGI-PGF)"/>
            <person name="Walter F."/>
            <person name="Albersmeier A."/>
            <person name="Kalinowski J."/>
            <person name="Ruckert C."/>
        </authorList>
    </citation>
    <scope>NUCLEOTIDE SEQUENCE [LARGE SCALE GENOMIC DNA]</scope>
    <source>
        <strain evidence="2 3">KCTC 12285</strain>
    </source>
</reference>
<accession>A0A918JVV9</accession>
<organism evidence="2 3">
    <name type="scientific">Aquimarina muelleri</name>
    <dbReference type="NCBI Taxonomy" id="279356"/>
    <lineage>
        <taxon>Bacteria</taxon>
        <taxon>Pseudomonadati</taxon>
        <taxon>Bacteroidota</taxon>
        <taxon>Flavobacteriia</taxon>
        <taxon>Flavobacteriales</taxon>
        <taxon>Flavobacteriaceae</taxon>
        <taxon>Aquimarina</taxon>
    </lineage>
</organism>